<feature type="transmembrane region" description="Helical" evidence="2">
    <location>
        <begin position="107"/>
        <end position="126"/>
    </location>
</feature>
<feature type="compositionally biased region" description="Basic and acidic residues" evidence="1">
    <location>
        <begin position="532"/>
        <end position="542"/>
    </location>
</feature>
<feature type="region of interest" description="Disordered" evidence="1">
    <location>
        <begin position="531"/>
        <end position="620"/>
    </location>
</feature>
<keyword evidence="2" id="KW-1133">Transmembrane helix</keyword>
<dbReference type="Proteomes" id="UP000218842">
    <property type="component" value="Unassembled WGS sequence"/>
</dbReference>
<protein>
    <recommendedName>
        <fullName evidence="6">TrbL/VirB6 plasmid conjugal transfer protein</fullName>
    </recommendedName>
</protein>
<feature type="chain" id="PRO_5012991645" description="TrbL/VirB6 plasmid conjugal transfer protein" evidence="3">
    <location>
        <begin position="26"/>
        <end position="620"/>
    </location>
</feature>
<comment type="caution">
    <text evidence="4">The sequence shown here is derived from an EMBL/GenBank/DDBJ whole genome shotgun (WGS) entry which is preliminary data.</text>
</comment>
<gene>
    <name evidence="4" type="ORF">XV03_03865</name>
</gene>
<evidence type="ECO:0000313" key="4">
    <source>
        <dbReference type="EMBL" id="PBJ39122.1"/>
    </source>
</evidence>
<feature type="compositionally biased region" description="Low complexity" evidence="1">
    <location>
        <begin position="584"/>
        <end position="597"/>
    </location>
</feature>
<keyword evidence="2" id="KW-0472">Membrane</keyword>
<dbReference type="EMBL" id="LBGZ01000029">
    <property type="protein sequence ID" value="PBJ39122.1"/>
    <property type="molecule type" value="Genomic_DNA"/>
</dbReference>
<evidence type="ECO:0000256" key="2">
    <source>
        <dbReference type="SAM" id="Phobius"/>
    </source>
</evidence>
<evidence type="ECO:0008006" key="6">
    <source>
        <dbReference type="Google" id="ProtNLM"/>
    </source>
</evidence>
<feature type="transmembrane region" description="Helical" evidence="2">
    <location>
        <begin position="334"/>
        <end position="353"/>
    </location>
</feature>
<accession>A0A2A3LDK1</accession>
<keyword evidence="2" id="KW-0812">Transmembrane</keyword>
<evidence type="ECO:0000256" key="1">
    <source>
        <dbReference type="SAM" id="MobiDB-lite"/>
    </source>
</evidence>
<proteinExistence type="predicted"/>
<keyword evidence="3" id="KW-0732">Signal</keyword>
<organism evidence="4 5">
    <name type="scientific">Mycobacterium avium subsp. hominissuis</name>
    <dbReference type="NCBI Taxonomy" id="439334"/>
    <lineage>
        <taxon>Bacteria</taxon>
        <taxon>Bacillati</taxon>
        <taxon>Actinomycetota</taxon>
        <taxon>Actinomycetes</taxon>
        <taxon>Mycobacteriales</taxon>
        <taxon>Mycobacteriaceae</taxon>
        <taxon>Mycobacterium</taxon>
        <taxon>Mycobacterium avium complex (MAC)</taxon>
    </lineage>
</organism>
<evidence type="ECO:0000256" key="3">
    <source>
        <dbReference type="SAM" id="SignalP"/>
    </source>
</evidence>
<feature type="transmembrane region" description="Helical" evidence="2">
    <location>
        <begin position="373"/>
        <end position="394"/>
    </location>
</feature>
<name>A0A2A3LDK1_MYCAV</name>
<sequence length="620" mass="63732">MLVHAFWASQLSMVLLVLLAPRAFAAGMDAVVGFTGIHDSYGVPLVNNQFINGDDSLFDWNGVLPRIHAGTSISTGIVNAIGEAETAFIVITVALFLWFIRVLRSVFWNHLIGGIFSSVGLSLNALLDSTPVLYIGMLVGTFAGVLAMGIGRYTAGRMMIGTTWALGIIGVSLGRNVLTDMLAPSGWIDKIRVVSEGAAGVLLRQGRAIGAGTSPLDAQTNKLETGFADATRQALQDWMLGRVVDPRSGGGSSRAGTDLACSQAWTAGQKSGNPVYLAQQLAGSPSDGVAAACPNDVLMHIQHVNLFNGLFIWLLLMGCLAIGAWFSWCGLNCLFRFIAHGAFAIGFVVYGLFPSFPRRFLKLVSADFVVQGLSYGIYTVLIGLYVMVLLAAWMVAGRIPLIGEMVINRLVITAITMVLLTGYVAHVRKLHRMATQLPAAGNVSASKLAAPATMAAAAGLSAAAASRGGRFAAAGGGRSGGGANNKATSARINAGLQAAQIALSRLHPAAAAAGAIAGGFGSAAAGAIGQKKAGDAEKKESGGKSPASVTPPSPAGRGPSGPAGSSPAGGGQRSPDHAQRARQRASTARSEATSVAAQTALKRPGGRSAPVRAGGSGFFQ</sequence>
<feature type="transmembrane region" description="Helical" evidence="2">
    <location>
        <begin position="80"/>
        <end position="100"/>
    </location>
</feature>
<feature type="transmembrane region" description="Helical" evidence="2">
    <location>
        <begin position="306"/>
        <end position="328"/>
    </location>
</feature>
<evidence type="ECO:0000313" key="5">
    <source>
        <dbReference type="Proteomes" id="UP000218842"/>
    </source>
</evidence>
<feature type="compositionally biased region" description="Low complexity" evidence="1">
    <location>
        <begin position="555"/>
        <end position="566"/>
    </location>
</feature>
<feature type="transmembrane region" description="Helical" evidence="2">
    <location>
        <begin position="132"/>
        <end position="150"/>
    </location>
</feature>
<reference evidence="4 5" key="1">
    <citation type="journal article" date="2017" name="Genome Biol. Evol.">
        <title>Population Structure and Local Adaptation of MAC Lung Disease Agent Mycobacterium avium subsp. hominissuis.</title>
        <authorList>
            <person name="Yano H."/>
            <person name="Iwamoto T."/>
            <person name="Nishiuchi Y."/>
            <person name="Nakajima C."/>
            <person name="Starkova D.A."/>
            <person name="Mokrousov I."/>
            <person name="Narvskaya O."/>
            <person name="Yoshida S."/>
            <person name="Arikawa K."/>
            <person name="Nakanishi N."/>
            <person name="Osaki K."/>
            <person name="Nakagawa I."/>
            <person name="Ato M."/>
            <person name="Suzuki Y."/>
            <person name="Maruyama F."/>
        </authorList>
    </citation>
    <scope>NUCLEOTIDE SEQUENCE [LARGE SCALE GENOMIC DNA]</scope>
    <source>
        <strain evidence="4 5">OCU466</strain>
    </source>
</reference>
<feature type="signal peptide" evidence="3">
    <location>
        <begin position="1"/>
        <end position="25"/>
    </location>
</feature>
<feature type="transmembrane region" description="Helical" evidence="2">
    <location>
        <begin position="406"/>
        <end position="425"/>
    </location>
</feature>
<dbReference type="AlphaFoldDB" id="A0A2A3LDK1"/>